<evidence type="ECO:0000313" key="4">
    <source>
        <dbReference type="Proteomes" id="UP000019141"/>
    </source>
</evidence>
<dbReference type="Proteomes" id="UP000019141">
    <property type="component" value="Unassembled WGS sequence"/>
</dbReference>
<accession>W4L4U1</accession>
<keyword evidence="1" id="KW-0479">Metal-binding</keyword>
<organism evidence="3 4">
    <name type="scientific">Entotheonella factor</name>
    <dbReference type="NCBI Taxonomy" id="1429438"/>
    <lineage>
        <taxon>Bacteria</taxon>
        <taxon>Pseudomonadati</taxon>
        <taxon>Nitrospinota/Tectimicrobiota group</taxon>
        <taxon>Candidatus Tectimicrobiota</taxon>
        <taxon>Candidatus Entotheonellia</taxon>
        <taxon>Candidatus Entotheonellales</taxon>
        <taxon>Candidatus Entotheonellaceae</taxon>
        <taxon>Candidatus Entotheonella</taxon>
    </lineage>
</organism>
<keyword evidence="4" id="KW-1185">Reference proteome</keyword>
<evidence type="ECO:0000259" key="2">
    <source>
        <dbReference type="PROSITE" id="PS50966"/>
    </source>
</evidence>
<feature type="domain" description="SWIM-type" evidence="2">
    <location>
        <begin position="64"/>
        <end position="111"/>
    </location>
</feature>
<sequence>MTTQVQTNGTRTQTDSAPQIDIQTWRDAVAMVSQRAADHYGEELHGRVNKARHIVLNGLIQPGREVAIVASESDAETTYEVTKESCTCLDAERRAPPGICKHRLAWAIYRAAYGAAQGLVAGRASSPAPAPALEGTAAGVRIPPQFITRLHGRDFVQFGGLLAMAHEAGLVSLDAHFLTVEPELATAIATAKFENGRSFTECGDASPGNVNANIKPHFARMALTRAKARALRDALNIGMCSVEELAD</sequence>
<name>W4L4U1_ENTF1</name>
<keyword evidence="1" id="KW-0863">Zinc-finger</keyword>
<dbReference type="AlphaFoldDB" id="W4L4U1"/>
<evidence type="ECO:0000256" key="1">
    <source>
        <dbReference type="PROSITE-ProRule" id="PRU00325"/>
    </source>
</evidence>
<comment type="caution">
    <text evidence="3">The sequence shown here is derived from an EMBL/GenBank/DDBJ whole genome shotgun (WGS) entry which is preliminary data.</text>
</comment>
<keyword evidence="1" id="KW-0862">Zinc</keyword>
<evidence type="ECO:0000313" key="3">
    <source>
        <dbReference type="EMBL" id="ETW92700.1"/>
    </source>
</evidence>
<proteinExistence type="predicted"/>
<reference evidence="3 4" key="1">
    <citation type="journal article" date="2014" name="Nature">
        <title>An environmental bacterial taxon with a large and distinct metabolic repertoire.</title>
        <authorList>
            <person name="Wilson M.C."/>
            <person name="Mori T."/>
            <person name="Ruckert C."/>
            <person name="Uria A.R."/>
            <person name="Helf M.J."/>
            <person name="Takada K."/>
            <person name="Gernert C."/>
            <person name="Steffens U.A."/>
            <person name="Heycke N."/>
            <person name="Schmitt S."/>
            <person name="Rinke C."/>
            <person name="Helfrich E.J."/>
            <person name="Brachmann A.O."/>
            <person name="Gurgui C."/>
            <person name="Wakimoto T."/>
            <person name="Kracht M."/>
            <person name="Crusemann M."/>
            <person name="Hentschel U."/>
            <person name="Abe I."/>
            <person name="Matsunaga S."/>
            <person name="Kalinowski J."/>
            <person name="Takeyama H."/>
            <person name="Piel J."/>
        </authorList>
    </citation>
    <scope>NUCLEOTIDE SEQUENCE [LARGE SCALE GENOMIC DNA]</scope>
    <source>
        <strain evidence="4">TSY1</strain>
    </source>
</reference>
<dbReference type="HOGENOM" id="CLU_1154744_0_0_7"/>
<protein>
    <recommendedName>
        <fullName evidence="2">SWIM-type domain-containing protein</fullName>
    </recommendedName>
</protein>
<dbReference type="PROSITE" id="PS50966">
    <property type="entry name" value="ZF_SWIM"/>
    <property type="match status" value="1"/>
</dbReference>
<dbReference type="GO" id="GO:0008270">
    <property type="term" value="F:zinc ion binding"/>
    <property type="evidence" value="ECO:0007669"/>
    <property type="project" value="UniProtKB-KW"/>
</dbReference>
<dbReference type="EMBL" id="AZHW01001397">
    <property type="protein sequence ID" value="ETW92700.1"/>
    <property type="molecule type" value="Genomic_DNA"/>
</dbReference>
<gene>
    <name evidence="3" type="ORF">ETSY1_42505</name>
</gene>
<dbReference type="InterPro" id="IPR007527">
    <property type="entry name" value="Znf_SWIM"/>
</dbReference>